<dbReference type="AlphaFoldDB" id="A0AAU7CZB1"/>
<dbReference type="KEGG" id="epl:P4G45_01040"/>
<accession>A0AAU7CZB1</accession>
<name>A0AAU7CZB1_9BACT</name>
<sequence>MTQGVLHPDVIGNQVDDQLHATGMQRGGEMPVLFQSAEVMIYIVQIDRRVAVVRLRHQSVVVDRRGPESRDTELLQIIEMLLDAGEVAPVPSATGGAVVSRLIVSQVAVGETVRHYQIDDVFRRKASMSCRGLRSRVKGIRTRCIALRICSRDLDDLRRGGGGLEPDEGPVPIG</sequence>
<organism evidence="1">
    <name type="scientific">Edaphobacter paludis</name>
    <dbReference type="NCBI Taxonomy" id="3035702"/>
    <lineage>
        <taxon>Bacteria</taxon>
        <taxon>Pseudomonadati</taxon>
        <taxon>Acidobacteriota</taxon>
        <taxon>Terriglobia</taxon>
        <taxon>Terriglobales</taxon>
        <taxon>Acidobacteriaceae</taxon>
        <taxon>Edaphobacter</taxon>
    </lineage>
</organism>
<gene>
    <name evidence="1" type="ORF">P4G45_01040</name>
</gene>
<reference evidence="1" key="1">
    <citation type="submission" date="2023-03" db="EMBL/GenBank/DDBJ databases">
        <title>Edaphobacter sp.</title>
        <authorList>
            <person name="Huber K.J."/>
            <person name="Papendorf J."/>
            <person name="Pilke C."/>
            <person name="Bunk B."/>
            <person name="Sproeer C."/>
            <person name="Pester M."/>
        </authorList>
    </citation>
    <scope>NUCLEOTIDE SEQUENCE</scope>
    <source>
        <strain evidence="1">DSM 109919</strain>
    </source>
</reference>
<proteinExistence type="predicted"/>
<protein>
    <submittedName>
        <fullName evidence="1">Uncharacterized protein</fullName>
    </submittedName>
</protein>
<evidence type="ECO:0000313" key="1">
    <source>
        <dbReference type="EMBL" id="XBH10338.1"/>
    </source>
</evidence>
<dbReference type="EMBL" id="CP121194">
    <property type="protein sequence ID" value="XBH10338.1"/>
    <property type="molecule type" value="Genomic_DNA"/>
</dbReference>